<evidence type="ECO:0000313" key="2">
    <source>
        <dbReference type="Proteomes" id="UP000218887"/>
    </source>
</evidence>
<organism evidence="1 2">
    <name type="scientific">Virgibacillus profundi</name>
    <dbReference type="NCBI Taxonomy" id="2024555"/>
    <lineage>
        <taxon>Bacteria</taxon>
        <taxon>Bacillati</taxon>
        <taxon>Bacillota</taxon>
        <taxon>Bacilli</taxon>
        <taxon>Bacillales</taxon>
        <taxon>Bacillaceae</taxon>
        <taxon>Virgibacillus</taxon>
    </lineage>
</organism>
<keyword evidence="1" id="KW-0067">ATP-binding</keyword>
<keyword evidence="1" id="KW-0378">Hydrolase</keyword>
<dbReference type="PANTHER" id="PTHR38733">
    <property type="entry name" value="PROTEIN MCRC"/>
    <property type="match status" value="1"/>
</dbReference>
<protein>
    <submittedName>
        <fullName evidence="1">ATP-dependent helicase</fullName>
    </submittedName>
</protein>
<dbReference type="PANTHER" id="PTHR38733:SF1">
    <property type="entry name" value="TYPE IV METHYL-DIRECTED RESTRICTION ENZYME ECOKMCRBC"/>
    <property type="match status" value="1"/>
</dbReference>
<accession>A0A2A2I819</accession>
<comment type="caution">
    <text evidence="1">The sequence shown here is derived from an EMBL/GenBank/DDBJ whole genome shotgun (WGS) entry which is preliminary data.</text>
</comment>
<reference evidence="1 2" key="1">
    <citation type="submission" date="2017-08" db="EMBL/GenBank/DDBJ databases">
        <title>Virgibacillus indicus sp. nov. and Virgibacillus profoundi sp. nov, two moderately halophilic bacteria isolated from marine sediment by using the Microfluidic Streak Plate.</title>
        <authorList>
            <person name="Xu B."/>
            <person name="Hu B."/>
            <person name="Wang J."/>
            <person name="Zhu Y."/>
            <person name="Huang L."/>
            <person name="Du W."/>
            <person name="Huang Y."/>
        </authorList>
    </citation>
    <scope>NUCLEOTIDE SEQUENCE [LARGE SCALE GENOMIC DNA]</scope>
    <source>
        <strain evidence="1 2">IO3-P3-H5</strain>
    </source>
</reference>
<keyword evidence="1" id="KW-0547">Nucleotide-binding</keyword>
<dbReference type="RefSeq" id="WP_095657349.1">
    <property type="nucleotide sequence ID" value="NZ_NPOA01000019.1"/>
</dbReference>
<dbReference type="Proteomes" id="UP000218887">
    <property type="component" value="Unassembled WGS sequence"/>
</dbReference>
<sequence>MNKKTVIVREAYDWITEDDIGADQYEELIKYIEDKYPDNRIIEQRYKSLRFINYVGVIVCSAVRYEIIPKINLSKDDERKALLSMLTVTNFLPISFHEKVKTGEGKNDLLSVFLAAFLERLLSELKKGMYKTYEEHSDNLHVLKGKLELTQHIRKNAFQKTKAYCSYDEYTENNLLNQLFKAALFIVRQHTDKHVLKLHLKKCLGYLEEVDLINFNVTKLNQNFFNRQNQRFRDAALFAKMIIEHASIYSQGKQSSSFSFLFPMNLLFEKYIEVALREVVGTDNVISQHAEKRLLKNRKSGRQNILLKPDFVINDSLIVDTKWKSATYRDRSTYNQADIYQMYAYVTAYQDANRCFLLYPKQERGAEHPLWEVIDTDKTIEMQVVRIDDFRGTVEELREIVVGV</sequence>
<evidence type="ECO:0000313" key="1">
    <source>
        <dbReference type="EMBL" id="PAV27797.1"/>
    </source>
</evidence>
<keyword evidence="1" id="KW-0347">Helicase</keyword>
<dbReference type="AlphaFoldDB" id="A0A2A2I819"/>
<keyword evidence="2" id="KW-1185">Reference proteome</keyword>
<dbReference type="GO" id="GO:0004386">
    <property type="term" value="F:helicase activity"/>
    <property type="evidence" value="ECO:0007669"/>
    <property type="project" value="UniProtKB-KW"/>
</dbReference>
<dbReference type="OrthoDB" id="9786961at2"/>
<gene>
    <name evidence="1" type="ORF">CIL05_20175</name>
</gene>
<dbReference type="EMBL" id="NPOA01000019">
    <property type="protein sequence ID" value="PAV27797.1"/>
    <property type="molecule type" value="Genomic_DNA"/>
</dbReference>
<dbReference type="InterPro" id="IPR019292">
    <property type="entry name" value="McrC"/>
</dbReference>
<proteinExistence type="predicted"/>
<name>A0A2A2I819_9BACI</name>
<dbReference type="Pfam" id="PF10117">
    <property type="entry name" value="McrBC"/>
    <property type="match status" value="1"/>
</dbReference>